<evidence type="ECO:0000313" key="4">
    <source>
        <dbReference type="Proteomes" id="UP000042394"/>
    </source>
</evidence>
<evidence type="ECO:0000313" key="2">
    <source>
        <dbReference type="EMBL" id="CNV07205.1"/>
    </source>
</evidence>
<proteinExistence type="predicted"/>
<dbReference type="Proteomes" id="UP000042394">
    <property type="component" value="Unassembled WGS sequence"/>
</dbReference>
<gene>
    <name evidence="2" type="ORF">ERS008198_04270</name>
    <name evidence="1" type="ORF">ERS008207_03363</name>
</gene>
<dbReference type="EMBL" id="CQPA01000054">
    <property type="protein sequence ID" value="CNV07205.1"/>
    <property type="molecule type" value="Genomic_DNA"/>
</dbReference>
<dbReference type="Proteomes" id="UP000041314">
    <property type="component" value="Unassembled WGS sequence"/>
</dbReference>
<sequence>MAAFRHLNRRLPFAAAGIQHPQFPPANLLQHAIQVLPQNGLPQLSFGRAVNVTGKLFSNVIKIAILHRTLHRLAQALSDKTAILSQPRPE</sequence>
<reference evidence="3 4" key="1">
    <citation type="submission" date="2015-03" db="EMBL/GenBank/DDBJ databases">
        <authorList>
            <consortium name="Pathogen Informatics"/>
        </authorList>
    </citation>
    <scope>NUCLEOTIDE SEQUENCE [LARGE SCALE GENOMIC DNA]</scope>
    <source>
        <strain evidence="2 3">A1104</strain>
        <strain evidence="1 4">D4891</strain>
    </source>
</reference>
<name>A0A655E7E0_SALET</name>
<accession>A0A655E7E0</accession>
<dbReference type="EMBL" id="CQPD01000037">
    <property type="protein sequence ID" value="CNU73871.1"/>
    <property type="molecule type" value="Genomic_DNA"/>
</dbReference>
<dbReference type="AlphaFoldDB" id="A0A655E7E0"/>
<evidence type="ECO:0000313" key="3">
    <source>
        <dbReference type="Proteomes" id="UP000041314"/>
    </source>
</evidence>
<organism evidence="2 3">
    <name type="scientific">Salmonella enterica subsp. enterica serovar Bovismorbificans</name>
    <dbReference type="NCBI Taxonomy" id="58097"/>
    <lineage>
        <taxon>Bacteria</taxon>
        <taxon>Pseudomonadati</taxon>
        <taxon>Pseudomonadota</taxon>
        <taxon>Gammaproteobacteria</taxon>
        <taxon>Enterobacterales</taxon>
        <taxon>Enterobacteriaceae</taxon>
        <taxon>Salmonella</taxon>
    </lineage>
</organism>
<evidence type="ECO:0000313" key="1">
    <source>
        <dbReference type="EMBL" id="CNU73871.1"/>
    </source>
</evidence>
<protein>
    <submittedName>
        <fullName evidence="2">Uncharacterized protein</fullName>
    </submittedName>
</protein>